<evidence type="ECO:0000256" key="9">
    <source>
        <dbReference type="ARBA" id="ARBA00023315"/>
    </source>
</evidence>
<gene>
    <name evidence="13" type="ORF">HRR80_004521</name>
</gene>
<feature type="compositionally biased region" description="Basic and acidic residues" evidence="10">
    <location>
        <begin position="141"/>
        <end position="152"/>
    </location>
</feature>
<keyword evidence="6" id="KW-0862">Zinc</keyword>
<dbReference type="AlphaFoldDB" id="A0AAN6IUL4"/>
<evidence type="ECO:0008006" key="15">
    <source>
        <dbReference type="Google" id="ProtNLM"/>
    </source>
</evidence>
<keyword evidence="5" id="KW-0863">Zinc-finger</keyword>
<evidence type="ECO:0000256" key="4">
    <source>
        <dbReference type="ARBA" id="ARBA00022723"/>
    </source>
</evidence>
<evidence type="ECO:0000313" key="14">
    <source>
        <dbReference type="Proteomes" id="UP001161757"/>
    </source>
</evidence>
<comment type="caution">
    <text evidence="13">The sequence shown here is derived from an EMBL/GenBank/DDBJ whole genome shotgun (WGS) entry which is preliminary data.</text>
</comment>
<feature type="region of interest" description="Disordered" evidence="10">
    <location>
        <begin position="392"/>
        <end position="435"/>
    </location>
</feature>
<sequence length="519" mass="57651">MQSVVYPYTVTNSYKGGLFMRTYRRNVRRAWDGEDYRPPKRQRLNEPWNAPVASASGLNENTLNEVDMEDSLERAIRETSVAALSSSPSRRNSTIFSAAESQEDDVSSSTLTPPSSPPPRPDLQLTPAKKKPRKPEFSVLSKDKAEKKEQRPAKRKRVTPAADPDTPADTRLDLEPLSEMQNTSARAPAEKSTIKIAPDTEDRDQTPRQPQQASKPTAAKPKQNLTQTILDFGQSLAPTTCAVCQMSYNPSIYEDAQLHNMYHNRHNSGIEMGKPFIKSAMRWCYQVPHIPGSVVVVDRKIALPGRRAVQKVLGIVNKELGSVDIKEEGLWSQRILEDEKEGDLHTRKCDRYKAFLHIIDEKCVGICLAERISKAHRVLPCETSTSETIALKDHLEPARPVTPAPTESNAQSSSTELAPKSAQIPTPIASPTGSLPSSSIAISEETYPAVVGVSRIWTSRAFRKKGIARNLLDCVVSQFIYGMEIEPTQVAFSQPTESGAALARSWFEADDGWLVYRED</sequence>
<feature type="region of interest" description="Disordered" evidence="10">
    <location>
        <begin position="34"/>
        <end position="64"/>
    </location>
</feature>
<dbReference type="EMBL" id="JAJGCB010000007">
    <property type="protein sequence ID" value="KAJ8991904.1"/>
    <property type="molecule type" value="Genomic_DNA"/>
</dbReference>
<dbReference type="GO" id="GO:0007064">
    <property type="term" value="P:mitotic sister chromatid cohesion"/>
    <property type="evidence" value="ECO:0007669"/>
    <property type="project" value="TreeGrafter"/>
</dbReference>
<evidence type="ECO:0000256" key="2">
    <source>
        <dbReference type="ARBA" id="ARBA00005816"/>
    </source>
</evidence>
<keyword evidence="9" id="KW-0012">Acyltransferase</keyword>
<feature type="compositionally biased region" description="Basic and acidic residues" evidence="10">
    <location>
        <begin position="188"/>
        <end position="206"/>
    </location>
</feature>
<evidence type="ECO:0000256" key="6">
    <source>
        <dbReference type="ARBA" id="ARBA00022833"/>
    </source>
</evidence>
<dbReference type="PANTHER" id="PTHR45884">
    <property type="entry name" value="N-ACETYLTRANSFERASE ECO"/>
    <property type="match status" value="1"/>
</dbReference>
<dbReference type="GO" id="GO:0008270">
    <property type="term" value="F:zinc ion binding"/>
    <property type="evidence" value="ECO:0007669"/>
    <property type="project" value="UniProtKB-KW"/>
</dbReference>
<evidence type="ECO:0000313" key="13">
    <source>
        <dbReference type="EMBL" id="KAJ8991904.1"/>
    </source>
</evidence>
<protein>
    <recommendedName>
        <fullName evidence="15">N-acetyltransferase</fullName>
    </recommendedName>
</protein>
<dbReference type="GO" id="GO:0061733">
    <property type="term" value="F:protein-lysine-acetyltransferase activity"/>
    <property type="evidence" value="ECO:0007669"/>
    <property type="project" value="TreeGrafter"/>
</dbReference>
<keyword evidence="4" id="KW-0479">Metal-binding</keyword>
<keyword evidence="7" id="KW-0539">Nucleus</keyword>
<dbReference type="GO" id="GO:0000785">
    <property type="term" value="C:chromatin"/>
    <property type="evidence" value="ECO:0007669"/>
    <property type="project" value="TreeGrafter"/>
</dbReference>
<feature type="region of interest" description="Disordered" evidence="10">
    <location>
        <begin position="79"/>
        <end position="224"/>
    </location>
</feature>
<feature type="domain" description="N-acetyltransferase ESCO zinc-finger" evidence="11">
    <location>
        <begin position="227"/>
        <end position="265"/>
    </location>
</feature>
<feature type="compositionally biased region" description="Polar residues" evidence="10">
    <location>
        <begin position="82"/>
        <end position="100"/>
    </location>
</feature>
<dbReference type="GO" id="GO:0005634">
    <property type="term" value="C:nucleus"/>
    <property type="evidence" value="ECO:0007669"/>
    <property type="project" value="UniProtKB-SubCell"/>
</dbReference>
<evidence type="ECO:0000259" key="11">
    <source>
        <dbReference type="Pfam" id="PF13878"/>
    </source>
</evidence>
<evidence type="ECO:0000256" key="3">
    <source>
        <dbReference type="ARBA" id="ARBA00022679"/>
    </source>
</evidence>
<evidence type="ECO:0000256" key="1">
    <source>
        <dbReference type="ARBA" id="ARBA00004123"/>
    </source>
</evidence>
<accession>A0AAN6IUL4</accession>
<evidence type="ECO:0000259" key="12">
    <source>
        <dbReference type="Pfam" id="PF13880"/>
    </source>
</evidence>
<evidence type="ECO:0000256" key="5">
    <source>
        <dbReference type="ARBA" id="ARBA00022771"/>
    </source>
</evidence>
<dbReference type="PANTHER" id="PTHR45884:SF2">
    <property type="entry name" value="N-ACETYLTRANSFERASE ECO"/>
    <property type="match status" value="1"/>
</dbReference>
<dbReference type="Pfam" id="PF13878">
    <property type="entry name" value="zf-C2H2_3"/>
    <property type="match status" value="1"/>
</dbReference>
<dbReference type="InterPro" id="IPR028009">
    <property type="entry name" value="ESCO_Acetyltransf_dom"/>
</dbReference>
<keyword evidence="8" id="KW-0131">Cell cycle</keyword>
<comment type="similarity">
    <text evidence="2">Belongs to the acetyltransferase family. ECO subfamily.</text>
</comment>
<proteinExistence type="inferred from homology"/>
<reference evidence="13" key="1">
    <citation type="submission" date="2023-01" db="EMBL/GenBank/DDBJ databases">
        <title>Exophiala dermititidis isolated from Cystic Fibrosis Patient.</title>
        <authorList>
            <person name="Kurbessoian T."/>
            <person name="Crocker A."/>
            <person name="Murante D."/>
            <person name="Hogan D.A."/>
            <person name="Stajich J.E."/>
        </authorList>
    </citation>
    <scope>NUCLEOTIDE SEQUENCE</scope>
    <source>
        <strain evidence="13">Ex8</strain>
    </source>
</reference>
<feature type="domain" description="N-acetyltransferase ESCO acetyl-transferase" evidence="12">
    <location>
        <begin position="447"/>
        <end position="516"/>
    </location>
</feature>
<keyword evidence="3" id="KW-0808">Transferase</keyword>
<evidence type="ECO:0000256" key="10">
    <source>
        <dbReference type="SAM" id="MobiDB-lite"/>
    </source>
</evidence>
<comment type="subcellular location">
    <subcellularLocation>
        <location evidence="1">Nucleus</location>
    </subcellularLocation>
</comment>
<feature type="compositionally biased region" description="Polar residues" evidence="10">
    <location>
        <begin position="405"/>
        <end position="416"/>
    </location>
</feature>
<dbReference type="InterPro" id="IPR028005">
    <property type="entry name" value="AcTrfase_ESCO_Znf_dom"/>
</dbReference>
<dbReference type="Proteomes" id="UP001161757">
    <property type="component" value="Unassembled WGS sequence"/>
</dbReference>
<name>A0AAN6IUL4_EXODE</name>
<dbReference type="Pfam" id="PF13880">
    <property type="entry name" value="Acetyltransf_13"/>
    <property type="match status" value="1"/>
</dbReference>
<organism evidence="13 14">
    <name type="scientific">Exophiala dermatitidis</name>
    <name type="common">Black yeast-like fungus</name>
    <name type="synonym">Wangiella dermatitidis</name>
    <dbReference type="NCBI Taxonomy" id="5970"/>
    <lineage>
        <taxon>Eukaryota</taxon>
        <taxon>Fungi</taxon>
        <taxon>Dikarya</taxon>
        <taxon>Ascomycota</taxon>
        <taxon>Pezizomycotina</taxon>
        <taxon>Eurotiomycetes</taxon>
        <taxon>Chaetothyriomycetidae</taxon>
        <taxon>Chaetothyriales</taxon>
        <taxon>Herpotrichiellaceae</taxon>
        <taxon>Exophiala</taxon>
    </lineage>
</organism>
<evidence type="ECO:0000256" key="8">
    <source>
        <dbReference type="ARBA" id="ARBA00023306"/>
    </source>
</evidence>
<evidence type="ECO:0000256" key="7">
    <source>
        <dbReference type="ARBA" id="ARBA00023242"/>
    </source>
</evidence>